<keyword evidence="2" id="KW-1185">Reference proteome</keyword>
<gene>
    <name evidence="1" type="ORF">MO867_22120</name>
</gene>
<evidence type="ECO:0000313" key="2">
    <source>
        <dbReference type="Proteomes" id="UP001139028"/>
    </source>
</evidence>
<feature type="non-terminal residue" evidence="1">
    <location>
        <position position="1"/>
    </location>
</feature>
<sequence length="401" mass="39673">DDSLDASAYGDGLALTGTNNQVTAESGALTFDGIASAVASALTGTSGADSFTVDGDNEVTSYDIAFTGVSLVDAASGTDSVTAQSLVTLTGTDNQASTNLILFSNIDSVSGGSLEASSGNDSFEVTGANALTANEIAFSSISSVDALDGDDSVTGADGEDWSLTGNDYEATNNGITFSNVEILTTVNAGLTGTAGDDAFVLQSDADVAIYNMTISGMSSVEGNGGTDSLDASAYSDGLALTGADHQVTAESGSLIFTDIASAVTSVLTGTSSADSFTVNGDNEVTSYEIAFTGVSTVDAGSGGGSVVAQSVVALTGTDNEASTNLIDFSNIDSVTGGSLEGSDNADTFTVTSSTSVTANSISFSSFSGDIDAKSGADSVTGADGEDWTLTGNNYEATNNGI</sequence>
<dbReference type="AlphaFoldDB" id="A0A9X2ERC0"/>
<proteinExistence type="predicted"/>
<dbReference type="RefSeq" id="WP_252473207.1">
    <property type="nucleotide sequence ID" value="NZ_JALBWM010000293.1"/>
</dbReference>
<accession>A0A9X2ERC0</accession>
<dbReference type="Proteomes" id="UP001139028">
    <property type="component" value="Unassembled WGS sequence"/>
</dbReference>
<feature type="non-terminal residue" evidence="1">
    <location>
        <position position="401"/>
    </location>
</feature>
<name>A0A9X2ERC0_9GAMM</name>
<comment type="caution">
    <text evidence="1">The sequence shown here is derived from an EMBL/GenBank/DDBJ whole genome shotgun (WGS) entry which is preliminary data.</text>
</comment>
<dbReference type="EMBL" id="JALBWM010000293">
    <property type="protein sequence ID" value="MCO1337024.1"/>
    <property type="molecule type" value="Genomic_DNA"/>
</dbReference>
<organism evidence="1 2">
    <name type="scientific">Microbulbifer okhotskensis</name>
    <dbReference type="NCBI Taxonomy" id="2926617"/>
    <lineage>
        <taxon>Bacteria</taxon>
        <taxon>Pseudomonadati</taxon>
        <taxon>Pseudomonadota</taxon>
        <taxon>Gammaproteobacteria</taxon>
        <taxon>Cellvibrionales</taxon>
        <taxon>Microbulbiferaceae</taxon>
        <taxon>Microbulbifer</taxon>
    </lineage>
</organism>
<reference evidence="1" key="1">
    <citation type="journal article" date="2022" name="Arch. Microbiol.">
        <title>Microbulbifer okhotskensis sp. nov., isolated from a deep bottom sediment of the Okhotsk Sea.</title>
        <authorList>
            <person name="Romanenko L."/>
            <person name="Kurilenko V."/>
            <person name="Otstavnykh N."/>
            <person name="Velansky P."/>
            <person name="Isaeva M."/>
            <person name="Mikhailov V."/>
        </authorList>
    </citation>
    <scope>NUCLEOTIDE SEQUENCE</scope>
    <source>
        <strain evidence="1">OS29</strain>
    </source>
</reference>
<evidence type="ECO:0000313" key="1">
    <source>
        <dbReference type="EMBL" id="MCO1337024.1"/>
    </source>
</evidence>
<protein>
    <submittedName>
        <fullName evidence="1">Uncharacterized protein</fullName>
    </submittedName>
</protein>